<dbReference type="EMBL" id="DTGZ01000038">
    <property type="protein sequence ID" value="HGV97053.1"/>
    <property type="molecule type" value="Genomic_DNA"/>
</dbReference>
<comment type="similarity">
    <text evidence="3 12">Belongs to the lyase 1 family. Adenylosuccinate lyase subfamily.</text>
</comment>
<accession>A0A7C4X932</accession>
<comment type="pathway">
    <text evidence="1 12">Purine metabolism; IMP biosynthesis via de novo pathway; 5-amino-1-(5-phospho-D-ribosyl)imidazole-4-carboxamide from 5-amino-1-(5-phospho-D-ribosyl)imidazole-4-carboxylate: step 2/2.</text>
</comment>
<evidence type="ECO:0000256" key="11">
    <source>
        <dbReference type="NCBIfam" id="TIGR00928"/>
    </source>
</evidence>
<dbReference type="PRINTS" id="PR00145">
    <property type="entry name" value="ARGSUCLYASE"/>
</dbReference>
<feature type="domain" description="Adenylosuccinate lyase C-terminal" evidence="13">
    <location>
        <begin position="358"/>
        <end position="431"/>
    </location>
</feature>
<dbReference type="PRINTS" id="PR00149">
    <property type="entry name" value="FUMRATELYASE"/>
</dbReference>
<dbReference type="PANTHER" id="PTHR43172">
    <property type="entry name" value="ADENYLOSUCCINATE LYASE"/>
    <property type="match status" value="1"/>
</dbReference>
<dbReference type="GO" id="GO:0006189">
    <property type="term" value="P:'de novo' IMP biosynthetic process"/>
    <property type="evidence" value="ECO:0007669"/>
    <property type="project" value="UniProtKB-UniPathway"/>
</dbReference>
<keyword evidence="7 12" id="KW-0456">Lyase</keyword>
<dbReference type="Gene3D" id="1.10.275.10">
    <property type="entry name" value="Fumarase/aspartase (N-terminal domain)"/>
    <property type="match status" value="1"/>
</dbReference>
<dbReference type="GO" id="GO:0070626">
    <property type="term" value="F:(S)-2-(5-amino-1-(5-phospho-D-ribosyl)imidazole-4-carboxamido) succinate lyase (fumarate-forming) activity"/>
    <property type="evidence" value="ECO:0007669"/>
    <property type="project" value="TreeGrafter"/>
</dbReference>
<name>A0A7C4X932_UNCW3</name>
<organism evidence="14">
    <name type="scientific">candidate division WOR-3 bacterium</name>
    <dbReference type="NCBI Taxonomy" id="2052148"/>
    <lineage>
        <taxon>Bacteria</taxon>
        <taxon>Bacteria division WOR-3</taxon>
    </lineage>
</organism>
<dbReference type="SMART" id="SM00998">
    <property type="entry name" value="ADSL_C"/>
    <property type="match status" value="1"/>
</dbReference>
<gene>
    <name evidence="14" type="ORF">ENV60_02010</name>
</gene>
<dbReference type="EC" id="4.3.2.2" evidence="4 11"/>
<dbReference type="UniPathway" id="UPA00075">
    <property type="reaction ID" value="UER00336"/>
</dbReference>
<reference evidence="14" key="1">
    <citation type="journal article" date="2020" name="mSystems">
        <title>Genome- and Community-Level Interaction Insights into Carbon Utilization and Element Cycling Functions of Hydrothermarchaeota in Hydrothermal Sediment.</title>
        <authorList>
            <person name="Zhou Z."/>
            <person name="Liu Y."/>
            <person name="Xu W."/>
            <person name="Pan J."/>
            <person name="Luo Z.H."/>
            <person name="Li M."/>
        </authorList>
    </citation>
    <scope>NUCLEOTIDE SEQUENCE [LARGE SCALE GENOMIC DNA]</scope>
    <source>
        <strain evidence="14">SpSt-774</strain>
    </source>
</reference>
<evidence type="ECO:0000256" key="4">
    <source>
        <dbReference type="ARBA" id="ARBA00012339"/>
    </source>
</evidence>
<dbReference type="Gene3D" id="1.20.200.10">
    <property type="entry name" value="Fumarase/aspartase (Central domain)"/>
    <property type="match status" value="1"/>
</dbReference>
<evidence type="ECO:0000256" key="6">
    <source>
        <dbReference type="ARBA" id="ARBA00022755"/>
    </source>
</evidence>
<comment type="pathway">
    <text evidence="2 12">Purine metabolism; AMP biosynthesis via de novo pathway; AMP from IMP: step 2/2.</text>
</comment>
<evidence type="ECO:0000256" key="3">
    <source>
        <dbReference type="ARBA" id="ARBA00008273"/>
    </source>
</evidence>
<dbReference type="InterPro" id="IPR020557">
    <property type="entry name" value="Fumarate_lyase_CS"/>
</dbReference>
<evidence type="ECO:0000256" key="5">
    <source>
        <dbReference type="ARBA" id="ARBA00017058"/>
    </source>
</evidence>
<dbReference type="UniPathway" id="UPA00074">
    <property type="reaction ID" value="UER00132"/>
</dbReference>
<evidence type="ECO:0000256" key="2">
    <source>
        <dbReference type="ARBA" id="ARBA00004734"/>
    </source>
</evidence>
<dbReference type="NCBIfam" id="TIGR00928">
    <property type="entry name" value="purB"/>
    <property type="match status" value="1"/>
</dbReference>
<dbReference type="InterPro" id="IPR004769">
    <property type="entry name" value="Pur_lyase"/>
</dbReference>
<dbReference type="FunFam" id="1.20.200.10:FF:000008">
    <property type="entry name" value="Adenylosuccinate lyase"/>
    <property type="match status" value="1"/>
</dbReference>
<dbReference type="InterPro" id="IPR019468">
    <property type="entry name" value="AdenyloSucc_lyase_C"/>
</dbReference>
<evidence type="ECO:0000256" key="7">
    <source>
        <dbReference type="ARBA" id="ARBA00023239"/>
    </source>
</evidence>
<dbReference type="GO" id="GO:0004018">
    <property type="term" value="F:N6-(1,2-dicarboxyethyl)AMP AMP-lyase (fumarate-forming) activity"/>
    <property type="evidence" value="ECO:0007669"/>
    <property type="project" value="UniProtKB-UniRule"/>
</dbReference>
<dbReference type="InterPro" id="IPR008948">
    <property type="entry name" value="L-Aspartase-like"/>
</dbReference>
<evidence type="ECO:0000256" key="1">
    <source>
        <dbReference type="ARBA" id="ARBA00004706"/>
    </source>
</evidence>
<evidence type="ECO:0000313" key="14">
    <source>
        <dbReference type="EMBL" id="HGV97053.1"/>
    </source>
</evidence>
<evidence type="ECO:0000259" key="13">
    <source>
        <dbReference type="SMART" id="SM00998"/>
    </source>
</evidence>
<dbReference type="AlphaFoldDB" id="A0A7C4X932"/>
<comment type="caution">
    <text evidence="14">The sequence shown here is derived from an EMBL/GenBank/DDBJ whole genome shotgun (WGS) entry which is preliminary data.</text>
</comment>
<dbReference type="InterPro" id="IPR024083">
    <property type="entry name" value="Fumarase/histidase_N"/>
</dbReference>
<dbReference type="PROSITE" id="PS00163">
    <property type="entry name" value="FUMARATE_LYASES"/>
    <property type="match status" value="1"/>
</dbReference>
<comment type="catalytic activity">
    <reaction evidence="8">
        <text>(2S)-2-[5-amino-1-(5-phospho-beta-D-ribosyl)imidazole-4-carboxamido]succinate = 5-amino-1-(5-phospho-beta-D-ribosyl)imidazole-4-carboxamide + fumarate</text>
        <dbReference type="Rhea" id="RHEA:23920"/>
        <dbReference type="ChEBI" id="CHEBI:29806"/>
        <dbReference type="ChEBI" id="CHEBI:58443"/>
        <dbReference type="ChEBI" id="CHEBI:58475"/>
        <dbReference type="EC" id="4.3.2.2"/>
    </reaction>
    <physiologicalReaction direction="left-to-right" evidence="8">
        <dbReference type="Rhea" id="RHEA:23921"/>
    </physiologicalReaction>
</comment>
<dbReference type="GO" id="GO:0044208">
    <property type="term" value="P:'de novo' AMP biosynthetic process"/>
    <property type="evidence" value="ECO:0007669"/>
    <property type="project" value="UniProtKB-UniPathway"/>
</dbReference>
<dbReference type="Pfam" id="PF10397">
    <property type="entry name" value="ADSL_C"/>
    <property type="match status" value="1"/>
</dbReference>
<dbReference type="GO" id="GO:0005829">
    <property type="term" value="C:cytosol"/>
    <property type="evidence" value="ECO:0007669"/>
    <property type="project" value="TreeGrafter"/>
</dbReference>
<dbReference type="SUPFAM" id="SSF48557">
    <property type="entry name" value="L-aspartase-like"/>
    <property type="match status" value="1"/>
</dbReference>
<comment type="catalytic activity">
    <reaction evidence="10">
        <text>N(6)-(1,2-dicarboxyethyl)-AMP = fumarate + AMP</text>
        <dbReference type="Rhea" id="RHEA:16853"/>
        <dbReference type="ChEBI" id="CHEBI:29806"/>
        <dbReference type="ChEBI" id="CHEBI:57567"/>
        <dbReference type="ChEBI" id="CHEBI:456215"/>
        <dbReference type="EC" id="4.3.2.2"/>
    </reaction>
    <physiologicalReaction direction="left-to-right" evidence="10">
        <dbReference type="Rhea" id="RHEA:16854"/>
    </physiologicalReaction>
</comment>
<keyword evidence="6 12" id="KW-0658">Purine biosynthesis</keyword>
<evidence type="ECO:0000256" key="8">
    <source>
        <dbReference type="ARBA" id="ARBA00024477"/>
    </source>
</evidence>
<evidence type="ECO:0000256" key="12">
    <source>
        <dbReference type="RuleBase" id="RU361172"/>
    </source>
</evidence>
<dbReference type="InterPro" id="IPR022761">
    <property type="entry name" value="Fumarate_lyase_N"/>
</dbReference>
<dbReference type="Gene3D" id="1.10.40.30">
    <property type="entry name" value="Fumarase/aspartase (C-terminal domain)"/>
    <property type="match status" value="1"/>
</dbReference>
<evidence type="ECO:0000256" key="9">
    <source>
        <dbReference type="ARBA" id="ARBA00030717"/>
    </source>
</evidence>
<dbReference type="Pfam" id="PF00206">
    <property type="entry name" value="Lyase_1"/>
    <property type="match status" value="1"/>
</dbReference>
<sequence length="431" mass="50290">MKFNNRSLRIMIKRYQTEELKEIFSESNKVATWLMVEKAVAKVQEEFDIIPKGLSRKLTNIRVDPARIEEIEKRTNHDVIAFLEAVREKIGKEGRWLHFGMTSYDLVDTAWALIINQAMEVVLKEIDHLLDILKKLARKYKRTPQIGRTHGMFAQPITFGFKIKSWYYEVLRTKKRLSYAKEEISFGKLSGAVGSYTILPKEIENRVMKRLGLKPEPVSTQIIPRDRHTCLLASLVLYGCAIERTATEIRNLSRSEIGEVSEPFTKGQKGSSAMPHKQNPIISERICGLVKTLRGYLIPAFENINLWHERDLTNSSVERIIIPDTFYIVHYITKKIIWVLENLRVFPERMMENIENSLGLYASQNLMIKLIEKGMNRESAYNLVQQLSFKAVEERKNLSLIAQQNRVVRKYLNQNETEKIFDLKWFLRNIL</sequence>
<dbReference type="PANTHER" id="PTHR43172:SF1">
    <property type="entry name" value="ADENYLOSUCCINATE LYASE"/>
    <property type="match status" value="1"/>
</dbReference>
<protein>
    <recommendedName>
        <fullName evidence="5 11">Adenylosuccinate lyase</fullName>
        <shortName evidence="12">ASL</shortName>
        <ecNumber evidence="4 11">4.3.2.2</ecNumber>
    </recommendedName>
    <alternativeName>
        <fullName evidence="9 12">Adenylosuccinase</fullName>
    </alternativeName>
</protein>
<dbReference type="CDD" id="cd01360">
    <property type="entry name" value="Adenylsuccinate_lyase_1"/>
    <property type="match status" value="1"/>
</dbReference>
<evidence type="ECO:0000256" key="10">
    <source>
        <dbReference type="ARBA" id="ARBA00049115"/>
    </source>
</evidence>
<dbReference type="InterPro" id="IPR000362">
    <property type="entry name" value="Fumarate_lyase_fam"/>
</dbReference>
<proteinExistence type="inferred from homology"/>